<evidence type="ECO:0000256" key="2">
    <source>
        <dbReference type="ARBA" id="ARBA00022679"/>
    </source>
</evidence>
<dbReference type="PANTHER" id="PTHR12526:SF629">
    <property type="entry name" value="TEICHURONIC ACID BIOSYNTHESIS GLYCOSYLTRANSFERASE TUAH-RELATED"/>
    <property type="match status" value="1"/>
</dbReference>
<protein>
    <recommendedName>
        <fullName evidence="3">Glycosyl transferase family 1 domain-containing protein</fullName>
    </recommendedName>
</protein>
<evidence type="ECO:0000313" key="5">
    <source>
        <dbReference type="Proteomes" id="UP000591948"/>
    </source>
</evidence>
<dbReference type="InterPro" id="IPR001296">
    <property type="entry name" value="Glyco_trans_1"/>
</dbReference>
<name>A0A6V8P4D9_9ACTN</name>
<sequence length="415" mass="47087">MNIVVVANVDFPEGPGGDTKRVRMICKGLVKQGHRVFLIIPFMPGNTPYAINRQFSGVVDGIYFKCMSGSYGAMVNGLIRTLFNKISIVLKTMKEILRVTRGQNSNILLLYNLTFYDGFPLLILAKIKKIFIAMEYCDLRFVSFEKEYYKKTLRNFFLNLNCRIADFLLPKYVNAIFVISNYLYNKFANKVNPKKISILPPLVDTRQFYVEKQNSYLTNRYRLEHCKIITYCGTFWSNEGVNYLIEAFAQVRKRYSDSIKLIIVGSYPQEGYGKIKEMVTNLNIGDEVILLGFKPANEIPYILASSDILVAPKANSILNIAGFPTKLPEYLASGVPTIVSKVGDIQDYATNGKDILFCIPEDPQDLAQKIEFLLENPDIAKEIGINGRKLAIERFDVSRVGEQMVNFLQGIVSEP</sequence>
<dbReference type="GO" id="GO:0016757">
    <property type="term" value="F:glycosyltransferase activity"/>
    <property type="evidence" value="ECO:0007669"/>
    <property type="project" value="UniProtKB-KW"/>
</dbReference>
<dbReference type="PANTHER" id="PTHR12526">
    <property type="entry name" value="GLYCOSYLTRANSFERASE"/>
    <property type="match status" value="1"/>
</dbReference>
<dbReference type="CDD" id="cd03801">
    <property type="entry name" value="GT4_PimA-like"/>
    <property type="match status" value="1"/>
</dbReference>
<dbReference type="EMBL" id="BLRY01000022">
    <property type="protein sequence ID" value="GFP27227.1"/>
    <property type="molecule type" value="Genomic_DNA"/>
</dbReference>
<dbReference type="Pfam" id="PF00534">
    <property type="entry name" value="Glycos_transf_1"/>
    <property type="match status" value="1"/>
</dbReference>
<evidence type="ECO:0000259" key="3">
    <source>
        <dbReference type="Pfam" id="PF00534"/>
    </source>
</evidence>
<evidence type="ECO:0000256" key="1">
    <source>
        <dbReference type="ARBA" id="ARBA00022676"/>
    </source>
</evidence>
<dbReference type="Gene3D" id="3.40.50.2000">
    <property type="entry name" value="Glycogen Phosphorylase B"/>
    <property type="match status" value="2"/>
</dbReference>
<keyword evidence="2" id="KW-0808">Transferase</keyword>
<evidence type="ECO:0000313" key="4">
    <source>
        <dbReference type="EMBL" id="GFP27227.1"/>
    </source>
</evidence>
<dbReference type="SUPFAM" id="SSF53756">
    <property type="entry name" value="UDP-Glycosyltransferase/glycogen phosphorylase"/>
    <property type="match status" value="1"/>
</dbReference>
<dbReference type="AlphaFoldDB" id="A0A6V8P4D9"/>
<gene>
    <name evidence="4" type="ORF">HKBW3S33_00641</name>
</gene>
<accession>A0A6V8P4D9</accession>
<feature type="domain" description="Glycosyl transferase family 1" evidence="3">
    <location>
        <begin position="227"/>
        <end position="389"/>
    </location>
</feature>
<keyword evidence="5" id="KW-1185">Reference proteome</keyword>
<dbReference type="Proteomes" id="UP000591948">
    <property type="component" value="Unassembled WGS sequence"/>
</dbReference>
<organism evidence="4 5">
    <name type="scientific">Candidatus Hakubella thermalkaliphila</name>
    <dbReference type="NCBI Taxonomy" id="2754717"/>
    <lineage>
        <taxon>Bacteria</taxon>
        <taxon>Bacillati</taxon>
        <taxon>Actinomycetota</taxon>
        <taxon>Actinomycetota incertae sedis</taxon>
        <taxon>Candidatus Hakubellales</taxon>
        <taxon>Candidatus Hakubellaceae</taxon>
        <taxon>Candidatus Hakubella</taxon>
    </lineage>
</organism>
<comment type="caution">
    <text evidence="4">The sequence shown here is derived from an EMBL/GenBank/DDBJ whole genome shotgun (WGS) entry which is preliminary data.</text>
</comment>
<reference evidence="4 5" key="1">
    <citation type="journal article" date="2020" name="Front. Microbiol.">
        <title>Single-cell genomics of novel Actinobacteria with the Wood-Ljungdahl pathway discovered in a serpentinizing system.</title>
        <authorList>
            <person name="Merino N."/>
            <person name="Kawai M."/>
            <person name="Boyd E.S."/>
            <person name="Colman D.R."/>
            <person name="McGlynn S.E."/>
            <person name="Nealson K.H."/>
            <person name="Kurokawa K."/>
            <person name="Hongoh Y."/>
        </authorList>
    </citation>
    <scope>NUCLEOTIDE SEQUENCE [LARGE SCALE GENOMIC DNA]</scope>
    <source>
        <strain evidence="4 5">S33</strain>
    </source>
</reference>
<proteinExistence type="predicted"/>
<keyword evidence="1" id="KW-0328">Glycosyltransferase</keyword>
<dbReference type="RefSeq" id="WP_176233200.1">
    <property type="nucleotide sequence ID" value="NZ_BLRY01000022.1"/>
</dbReference>